<evidence type="ECO:0000313" key="2">
    <source>
        <dbReference type="Proteomes" id="UP000829398"/>
    </source>
</evidence>
<name>A0ACB8J7X6_CITSI</name>
<dbReference type="Proteomes" id="UP000829398">
    <property type="component" value="Chromosome 7"/>
</dbReference>
<sequence length="277" mass="31000">MMGMKLQIKRKKEKKKEAVGREQEAGINEVLLFPNKENEWRGRDKFSWLRDDEFARQALAGVNPVTIEGLQAFPPVSNLDPEIYGPQESALKEEHIIGQLDGMPCNRKAYATRTIFFLNSLGPLKPIAIELSLPPSGPDQSACSSHPSTPLPIGFGSLPGPMSAPTMPGCTNSINSAHRQLSAMHPIYKLLDPHMRYTYGMEISASMFKSWRFDKEGLPADLIRRGMAVPDPTQPDGLKLLIEDYPYAADGLLIWSAIEDWVRTYVNHYYPNSSQNL</sequence>
<proteinExistence type="predicted"/>
<accession>A0ACB8J7X6</accession>
<evidence type="ECO:0000313" key="1">
    <source>
        <dbReference type="EMBL" id="KAH9713631.1"/>
    </source>
</evidence>
<reference evidence="2" key="1">
    <citation type="journal article" date="2023" name="Hortic. Res.">
        <title>A chromosome-level phased genome enabling allele-level studies in sweet orange: a case study on citrus Huanglongbing tolerance.</title>
        <authorList>
            <person name="Wu B."/>
            <person name="Yu Q."/>
            <person name="Deng Z."/>
            <person name="Duan Y."/>
            <person name="Luo F."/>
            <person name="Gmitter F. Jr."/>
        </authorList>
    </citation>
    <scope>NUCLEOTIDE SEQUENCE [LARGE SCALE GENOMIC DNA]</scope>
    <source>
        <strain evidence="2">cv. Valencia</strain>
    </source>
</reference>
<organism evidence="1 2">
    <name type="scientific">Citrus sinensis</name>
    <name type="common">Sweet orange</name>
    <name type="synonym">Citrus aurantium var. sinensis</name>
    <dbReference type="NCBI Taxonomy" id="2711"/>
    <lineage>
        <taxon>Eukaryota</taxon>
        <taxon>Viridiplantae</taxon>
        <taxon>Streptophyta</taxon>
        <taxon>Embryophyta</taxon>
        <taxon>Tracheophyta</taxon>
        <taxon>Spermatophyta</taxon>
        <taxon>Magnoliopsida</taxon>
        <taxon>eudicotyledons</taxon>
        <taxon>Gunneridae</taxon>
        <taxon>Pentapetalae</taxon>
        <taxon>rosids</taxon>
        <taxon>malvids</taxon>
        <taxon>Sapindales</taxon>
        <taxon>Rutaceae</taxon>
        <taxon>Aurantioideae</taxon>
        <taxon>Citrus</taxon>
    </lineage>
</organism>
<gene>
    <name evidence="1" type="ORF">KPL71_020401</name>
</gene>
<keyword evidence="2" id="KW-1185">Reference proteome</keyword>
<dbReference type="EMBL" id="CM039176">
    <property type="protein sequence ID" value="KAH9713631.1"/>
    <property type="molecule type" value="Genomic_DNA"/>
</dbReference>
<protein>
    <submittedName>
        <fullName evidence="1">Lipoxygenase 3</fullName>
    </submittedName>
</protein>
<comment type="caution">
    <text evidence="1">The sequence shown here is derived from an EMBL/GenBank/DDBJ whole genome shotgun (WGS) entry which is preliminary data.</text>
</comment>